<protein>
    <recommendedName>
        <fullName evidence="3">Lipoprotein</fullName>
    </recommendedName>
</protein>
<dbReference type="Proteomes" id="UP001152872">
    <property type="component" value="Unassembled WGS sequence"/>
</dbReference>
<comment type="caution">
    <text evidence="1">The sequence shown here is derived from an EMBL/GenBank/DDBJ whole genome shotgun (WGS) entry which is preliminary data.</text>
</comment>
<dbReference type="PROSITE" id="PS51257">
    <property type="entry name" value="PROKAR_LIPOPROTEIN"/>
    <property type="match status" value="1"/>
</dbReference>
<gene>
    <name evidence="1" type="ORF">FEV09_22220</name>
</gene>
<dbReference type="EMBL" id="VBTY01000312">
    <property type="protein sequence ID" value="MDG3497256.1"/>
    <property type="molecule type" value="Genomic_DNA"/>
</dbReference>
<name>A0A9X4MAX8_9CYAN</name>
<dbReference type="AlphaFoldDB" id="A0A9X4MAX8"/>
<accession>A0A9X4MAX8</accession>
<keyword evidence="2" id="KW-1185">Reference proteome</keyword>
<evidence type="ECO:0000313" key="1">
    <source>
        <dbReference type="EMBL" id="MDG3497256.1"/>
    </source>
</evidence>
<dbReference type="RefSeq" id="WP_009629474.1">
    <property type="nucleotide sequence ID" value="NZ_VBTY01000312.1"/>
</dbReference>
<sequence>MLKKQYIFVIIILTTTTSCEYKKNLEAPDYSTVKSKIVEIFKPKPTPLKKENLKIEEVEPDFNDEKL</sequence>
<evidence type="ECO:0000313" key="2">
    <source>
        <dbReference type="Proteomes" id="UP001152872"/>
    </source>
</evidence>
<evidence type="ECO:0008006" key="3">
    <source>
        <dbReference type="Google" id="ProtNLM"/>
    </source>
</evidence>
<organism evidence="1 2">
    <name type="scientific">Pseudanabaena catenata USMAC16</name>
    <dbReference type="NCBI Taxonomy" id="1855837"/>
    <lineage>
        <taxon>Bacteria</taxon>
        <taxon>Bacillati</taxon>
        <taxon>Cyanobacteriota</taxon>
        <taxon>Cyanophyceae</taxon>
        <taxon>Pseudanabaenales</taxon>
        <taxon>Pseudanabaenaceae</taxon>
        <taxon>Pseudanabaena</taxon>
    </lineage>
</organism>
<reference evidence="1" key="1">
    <citation type="submission" date="2019-05" db="EMBL/GenBank/DDBJ databases">
        <title>Whole genome sequencing of Pseudanabaena catenata USMAC16.</title>
        <authorList>
            <person name="Khan Z."/>
            <person name="Omar W.M."/>
            <person name="Convey P."/>
            <person name="Merican F."/>
            <person name="Najimudin N."/>
        </authorList>
    </citation>
    <scope>NUCLEOTIDE SEQUENCE</scope>
    <source>
        <strain evidence="1">USMAC16</strain>
    </source>
</reference>
<proteinExistence type="predicted"/>